<keyword evidence="11 15" id="KW-0520">NAD</keyword>
<dbReference type="NCBIfam" id="TIGR01973">
    <property type="entry name" value="NuoG"/>
    <property type="match status" value="1"/>
</dbReference>
<evidence type="ECO:0000256" key="10">
    <source>
        <dbReference type="ARBA" id="ARBA00023014"/>
    </source>
</evidence>
<sequence>MGIIYIDDKPIEYQQGDNVLEAARRAGIDMPYFCYHPALGAAGSCRICAMETVPQKEGERPRTVMTCTVSAQDGQHYKSQSSKAKQIQKGVIEFYMTNHPNDCPVCDEGGDCHLQDTTINVGHAYRRYDGLKRTMPNQELGPLVYQTMNRCVTCYRCVRFYQNYALGDDFGVMGSSSHVLFRRTEDGAFDSPFSGNLVSICPTGVFTDKVYRRKYSRTWMLDKAISICAGCSVGCSIDAGGREGTLRRIHPSEKSEINPYFICDRGRYGAHGTEADDRPLQVLEDGLPLPIMSEATVNIALEPTAYLAEVLREAQGRVGILGSVEEDLLTNLALRQLALQLDASFSPFITPMQEAQTKAAVAANTATASVADIENADLVLVIGELTEHAPMLDLAVRQVIKQHRPVYIAHSAPSHLVTASNKYQQNMNYCCAPSRWQPLLVSLAQACSGQDVNTIWANQFALAAQQAQTIVVVGVAELLDVGMIEAMTALAVVLGDRVKMTLALPAAGSMAAAIMAKADSCQQLIQQLKNDQLDTLVVVGSDPFGDAPHLWSSLRHKVKRIVVADKVNTTSIKLAHSVIPLAAWPERNGLTINYEGRLQAFKQAFKRKQPLLSAEMIIQHLADFDRREINDFVEALTESVPVAGDMGVRLIALKRNIVLSAQERKRRFSLAPSQTAQATLVRWHGAGYVADHAHSLQLIKPVTGVYLSSVLVEQLNVGNGDRVLIKHGDNSLDRMVIVNSQVADYCVALSRTDLSALAADIGAALEITKAPNLFIEASLNFDEIKQDQLIDAMVGEANE</sequence>
<dbReference type="CDD" id="cd00207">
    <property type="entry name" value="fer2"/>
    <property type="match status" value="1"/>
</dbReference>
<dbReference type="SMART" id="SM00929">
    <property type="entry name" value="NADH-G_4Fe-4S_3"/>
    <property type="match status" value="1"/>
</dbReference>
<dbReference type="GO" id="GO:0042773">
    <property type="term" value="P:ATP synthesis coupled electron transport"/>
    <property type="evidence" value="ECO:0007669"/>
    <property type="project" value="InterPro"/>
</dbReference>
<dbReference type="Pfam" id="PF10588">
    <property type="entry name" value="NADH-G_4Fe-4S_3"/>
    <property type="match status" value="1"/>
</dbReference>
<dbReference type="Gene3D" id="3.10.20.740">
    <property type="match status" value="1"/>
</dbReference>
<accession>A0AAW4ZVM8</accession>
<keyword evidence="10 15" id="KW-0411">Iron-sulfur</keyword>
<dbReference type="Pfam" id="PF04879">
    <property type="entry name" value="Molybdop_Fe4S4"/>
    <property type="match status" value="1"/>
</dbReference>
<dbReference type="PROSITE" id="PS00641">
    <property type="entry name" value="COMPLEX1_75K_1"/>
    <property type="match status" value="1"/>
</dbReference>
<dbReference type="GO" id="GO:0051537">
    <property type="term" value="F:2 iron, 2 sulfur cluster binding"/>
    <property type="evidence" value="ECO:0007669"/>
    <property type="project" value="UniProtKB-UniRule"/>
</dbReference>
<dbReference type="PROSITE" id="PS51669">
    <property type="entry name" value="4FE4S_MOW_BIS_MGD"/>
    <property type="match status" value="1"/>
</dbReference>
<keyword evidence="5 15" id="KW-0001">2Fe-2S</keyword>
<evidence type="ECO:0000256" key="4">
    <source>
        <dbReference type="ARBA" id="ARBA00022485"/>
    </source>
</evidence>
<dbReference type="InterPro" id="IPR036010">
    <property type="entry name" value="2Fe-2S_ferredoxin-like_sf"/>
</dbReference>
<evidence type="ECO:0000259" key="16">
    <source>
        <dbReference type="PROSITE" id="PS51085"/>
    </source>
</evidence>
<dbReference type="InterPro" id="IPR010228">
    <property type="entry name" value="NADH_UbQ_OxRdtase_Gsu"/>
</dbReference>
<dbReference type="FunFam" id="3.10.20.740:FF:000004">
    <property type="entry name" value="NADH-quinone oxidoreductase"/>
    <property type="match status" value="1"/>
</dbReference>
<evidence type="ECO:0000256" key="12">
    <source>
        <dbReference type="ARBA" id="ARBA00023136"/>
    </source>
</evidence>
<dbReference type="InterPro" id="IPR001041">
    <property type="entry name" value="2Fe-2S_ferredoxin-type"/>
</dbReference>
<dbReference type="InterPro" id="IPR019574">
    <property type="entry name" value="NADH_UbQ_OxRdtase_Gsu_4Fe4S-bd"/>
</dbReference>
<dbReference type="InterPro" id="IPR000283">
    <property type="entry name" value="NADH_UbQ_OxRdtase_75kDa_su_CS"/>
</dbReference>
<comment type="cofactor">
    <cofactor evidence="15">
        <name>[2Fe-2S] cluster</name>
        <dbReference type="ChEBI" id="CHEBI:190135"/>
    </cofactor>
    <text evidence="15">Binds 1 [2Fe-2S] cluster per subunit.</text>
</comment>
<dbReference type="SUPFAM" id="SSF53706">
    <property type="entry name" value="Formate dehydrogenase/DMSO reductase, domains 1-3"/>
    <property type="match status" value="1"/>
</dbReference>
<evidence type="ECO:0000256" key="13">
    <source>
        <dbReference type="ARBA" id="ARBA00026021"/>
    </source>
</evidence>
<comment type="caution">
    <text evidence="19">The sequence shown here is derived from an EMBL/GenBank/DDBJ whole genome shotgun (WGS) entry which is preliminary data.</text>
</comment>
<dbReference type="SUPFAM" id="SSF54292">
    <property type="entry name" value="2Fe-2S ferredoxin-like"/>
    <property type="match status" value="1"/>
</dbReference>
<keyword evidence="8 15" id="KW-1278">Translocase</keyword>
<comment type="similarity">
    <text evidence="3 15">Belongs to the complex I 75 kDa subunit family.</text>
</comment>
<feature type="domain" description="4Fe-4S His(Cys)3-ligated-type" evidence="18">
    <location>
        <begin position="83"/>
        <end position="122"/>
    </location>
</feature>
<dbReference type="RefSeq" id="WP_232581345.1">
    <property type="nucleotide sequence ID" value="NZ_WMCP01000013.1"/>
</dbReference>
<comment type="subunit">
    <text evidence="13">Composed of 13 different subunits. Subunits NuoCD, E, F, and G constitute the peripheral sector of the complex.</text>
</comment>
<dbReference type="GO" id="GO:0046872">
    <property type="term" value="F:metal ion binding"/>
    <property type="evidence" value="ECO:0007669"/>
    <property type="project" value="UniProtKB-UniRule"/>
</dbReference>
<dbReference type="AlphaFoldDB" id="A0AAW4ZVM8"/>
<gene>
    <name evidence="19" type="primary">nuoG</name>
    <name evidence="19" type="ORF">GLP33_12250</name>
</gene>
<dbReference type="Proteomes" id="UP000813876">
    <property type="component" value="Unassembled WGS sequence"/>
</dbReference>
<keyword evidence="19" id="KW-0560">Oxidoreductase</keyword>
<dbReference type="InterPro" id="IPR006656">
    <property type="entry name" value="Mopterin_OxRdtase"/>
</dbReference>
<protein>
    <recommendedName>
        <fullName evidence="15">NADH-quinone oxidoreductase</fullName>
        <ecNumber evidence="15">7.1.1.-</ecNumber>
    </recommendedName>
</protein>
<dbReference type="PANTHER" id="PTHR43105">
    <property type="entry name" value="RESPIRATORY NITRATE REDUCTASE"/>
    <property type="match status" value="1"/>
</dbReference>
<dbReference type="SMART" id="SM00926">
    <property type="entry name" value="Molybdop_Fe4S4"/>
    <property type="match status" value="1"/>
</dbReference>
<evidence type="ECO:0000256" key="14">
    <source>
        <dbReference type="ARBA" id="ARBA00047712"/>
    </source>
</evidence>
<dbReference type="Pfam" id="PF00384">
    <property type="entry name" value="Molybdopterin"/>
    <property type="match status" value="1"/>
</dbReference>
<feature type="domain" description="4Fe-4S Mo/W bis-MGD-type" evidence="17">
    <location>
        <begin position="221"/>
        <end position="277"/>
    </location>
</feature>
<evidence type="ECO:0000259" key="18">
    <source>
        <dbReference type="PROSITE" id="PS51839"/>
    </source>
</evidence>
<evidence type="ECO:0000256" key="7">
    <source>
        <dbReference type="ARBA" id="ARBA00022723"/>
    </source>
</evidence>
<evidence type="ECO:0000256" key="1">
    <source>
        <dbReference type="ARBA" id="ARBA00001966"/>
    </source>
</evidence>
<proteinExistence type="inferred from homology"/>
<evidence type="ECO:0000256" key="8">
    <source>
        <dbReference type="ARBA" id="ARBA00022967"/>
    </source>
</evidence>
<dbReference type="Gene3D" id="2.20.25.90">
    <property type="entry name" value="ADC-like domains"/>
    <property type="match status" value="1"/>
</dbReference>
<dbReference type="PROSITE" id="PS51839">
    <property type="entry name" value="4FE4S_HC3"/>
    <property type="match status" value="1"/>
</dbReference>
<dbReference type="PROSITE" id="PS00642">
    <property type="entry name" value="COMPLEX1_75K_2"/>
    <property type="match status" value="1"/>
</dbReference>
<dbReference type="PANTHER" id="PTHR43105:SF10">
    <property type="entry name" value="NADH-QUINONE OXIDOREDUCTASE SUBUNIT G"/>
    <property type="match status" value="1"/>
</dbReference>
<dbReference type="InterPro" id="IPR050123">
    <property type="entry name" value="Prok_molybdopt-oxidoreductase"/>
</dbReference>
<organism evidence="19 20">
    <name type="scientific">Photobacterium phosphoreum</name>
    <dbReference type="NCBI Taxonomy" id="659"/>
    <lineage>
        <taxon>Bacteria</taxon>
        <taxon>Pseudomonadati</taxon>
        <taxon>Pseudomonadota</taxon>
        <taxon>Gammaproteobacteria</taxon>
        <taxon>Vibrionales</taxon>
        <taxon>Vibrionaceae</taxon>
        <taxon>Photobacterium</taxon>
    </lineage>
</organism>
<dbReference type="GO" id="GO:0016020">
    <property type="term" value="C:membrane"/>
    <property type="evidence" value="ECO:0007669"/>
    <property type="project" value="UniProtKB-SubCell"/>
</dbReference>
<dbReference type="PROSITE" id="PS51085">
    <property type="entry name" value="2FE2S_FER_2"/>
    <property type="match status" value="1"/>
</dbReference>
<dbReference type="PROSITE" id="PS00643">
    <property type="entry name" value="COMPLEX1_75K_3"/>
    <property type="match status" value="1"/>
</dbReference>
<keyword evidence="6 15" id="KW-0874">Quinone</keyword>
<evidence type="ECO:0000313" key="20">
    <source>
        <dbReference type="Proteomes" id="UP000813876"/>
    </source>
</evidence>
<keyword evidence="7 15" id="KW-0479">Metal-binding</keyword>
<dbReference type="GO" id="GO:0003954">
    <property type="term" value="F:NADH dehydrogenase activity"/>
    <property type="evidence" value="ECO:0007669"/>
    <property type="project" value="TreeGrafter"/>
</dbReference>
<evidence type="ECO:0000256" key="2">
    <source>
        <dbReference type="ARBA" id="ARBA00004370"/>
    </source>
</evidence>
<dbReference type="InterPro" id="IPR006963">
    <property type="entry name" value="Mopterin_OxRdtase_4Fe-4S_dom"/>
</dbReference>
<comment type="cofactor">
    <cofactor evidence="1 15">
        <name>[4Fe-4S] cluster</name>
        <dbReference type="ChEBI" id="CHEBI:49883"/>
    </cofactor>
</comment>
<dbReference type="Pfam" id="PF13510">
    <property type="entry name" value="Fer2_4"/>
    <property type="match status" value="1"/>
</dbReference>
<dbReference type="EC" id="7.1.1.-" evidence="15"/>
<dbReference type="InterPro" id="IPR054351">
    <property type="entry name" value="NADH_UbQ_OxRdtase_ferredoxin"/>
</dbReference>
<dbReference type="GO" id="GO:0051539">
    <property type="term" value="F:4 iron, 4 sulfur cluster binding"/>
    <property type="evidence" value="ECO:0007669"/>
    <property type="project" value="UniProtKB-KW"/>
</dbReference>
<evidence type="ECO:0000256" key="3">
    <source>
        <dbReference type="ARBA" id="ARBA00005404"/>
    </source>
</evidence>
<keyword evidence="12" id="KW-0472">Membrane</keyword>
<evidence type="ECO:0000256" key="6">
    <source>
        <dbReference type="ARBA" id="ARBA00022719"/>
    </source>
</evidence>
<comment type="function">
    <text evidence="15">NDH-1 shuttles electrons from NADH, via FMN and iron-sulfur (Fe-S) centers, to quinones in the respiratory chain. Couples the redox reaction to proton translocation (for every two electrons transferred, four hydrogen ions are translocated across the cytoplasmic membrane), and thus conserves the redox energy in a proton gradient.</text>
</comment>
<comment type="subcellular location">
    <subcellularLocation>
        <location evidence="2">Membrane</location>
    </subcellularLocation>
</comment>
<keyword evidence="9 15" id="KW-0408">Iron</keyword>
<evidence type="ECO:0000256" key="5">
    <source>
        <dbReference type="ARBA" id="ARBA00022714"/>
    </source>
</evidence>
<evidence type="ECO:0000256" key="9">
    <source>
        <dbReference type="ARBA" id="ARBA00023004"/>
    </source>
</evidence>
<dbReference type="GO" id="GO:0008137">
    <property type="term" value="F:NADH dehydrogenase (ubiquinone) activity"/>
    <property type="evidence" value="ECO:0007669"/>
    <property type="project" value="UniProtKB-UniRule"/>
</dbReference>
<reference evidence="19" key="1">
    <citation type="submission" date="2019-11" db="EMBL/GenBank/DDBJ databases">
        <title>Comparative genomics of photobacteria reveal adaptation to distinct habitats.</title>
        <authorList>
            <person name="Fuertes-Perez S."/>
            <person name="Hilgarth M."/>
            <person name="Vogel R.F."/>
        </authorList>
    </citation>
    <scope>NUCLEOTIDE SEQUENCE</scope>
    <source>
        <strain evidence="19">TMW2.2145</strain>
    </source>
</reference>
<name>A0AAW4ZVM8_PHOPO</name>
<dbReference type="Gene3D" id="3.40.50.740">
    <property type="match status" value="1"/>
</dbReference>
<feature type="domain" description="2Fe-2S ferredoxin-type" evidence="16">
    <location>
        <begin position="1"/>
        <end position="83"/>
    </location>
</feature>
<dbReference type="EMBL" id="WMCP01000013">
    <property type="protein sequence ID" value="MCF2302498.1"/>
    <property type="molecule type" value="Genomic_DNA"/>
</dbReference>
<keyword evidence="4 15" id="KW-0004">4Fe-4S</keyword>
<dbReference type="Pfam" id="PF22117">
    <property type="entry name" value="Fer4_Nqo3"/>
    <property type="match status" value="1"/>
</dbReference>
<evidence type="ECO:0000256" key="11">
    <source>
        <dbReference type="ARBA" id="ARBA00023027"/>
    </source>
</evidence>
<evidence type="ECO:0000256" key="15">
    <source>
        <dbReference type="RuleBase" id="RU003525"/>
    </source>
</evidence>
<dbReference type="SUPFAM" id="SSF54862">
    <property type="entry name" value="4Fe-4S ferredoxins"/>
    <property type="match status" value="1"/>
</dbReference>
<dbReference type="GO" id="GO:0048038">
    <property type="term" value="F:quinone binding"/>
    <property type="evidence" value="ECO:0007669"/>
    <property type="project" value="UniProtKB-UniRule"/>
</dbReference>
<evidence type="ECO:0000313" key="19">
    <source>
        <dbReference type="EMBL" id="MCF2302498.1"/>
    </source>
</evidence>
<comment type="catalytic activity">
    <reaction evidence="14 15">
        <text>a quinone + NADH + 5 H(+)(in) = a quinol + NAD(+) + 4 H(+)(out)</text>
        <dbReference type="Rhea" id="RHEA:57888"/>
        <dbReference type="ChEBI" id="CHEBI:15378"/>
        <dbReference type="ChEBI" id="CHEBI:24646"/>
        <dbReference type="ChEBI" id="CHEBI:57540"/>
        <dbReference type="ChEBI" id="CHEBI:57945"/>
        <dbReference type="ChEBI" id="CHEBI:132124"/>
    </reaction>
</comment>
<evidence type="ECO:0000259" key="17">
    <source>
        <dbReference type="PROSITE" id="PS51669"/>
    </source>
</evidence>